<dbReference type="AlphaFoldDB" id="A0A644VJ87"/>
<evidence type="ECO:0000313" key="2">
    <source>
        <dbReference type="EMBL" id="MPL91376.1"/>
    </source>
</evidence>
<dbReference type="InterPro" id="IPR046744">
    <property type="entry name" value="DUF6794"/>
</dbReference>
<dbReference type="Pfam" id="PF20594">
    <property type="entry name" value="DUF6794"/>
    <property type="match status" value="2"/>
</dbReference>
<name>A0A644VJ87_9ZZZZ</name>
<comment type="caution">
    <text evidence="2">The sequence shown here is derived from an EMBL/GenBank/DDBJ whole genome shotgun (WGS) entry which is preliminary data.</text>
</comment>
<proteinExistence type="predicted"/>
<reference evidence="2" key="1">
    <citation type="submission" date="2019-08" db="EMBL/GenBank/DDBJ databases">
        <authorList>
            <person name="Kucharzyk K."/>
            <person name="Murdoch R.W."/>
            <person name="Higgins S."/>
            <person name="Loffler F."/>
        </authorList>
    </citation>
    <scope>NUCLEOTIDE SEQUENCE</scope>
</reference>
<accession>A0A644VJ87</accession>
<dbReference type="EMBL" id="VSSQ01000327">
    <property type="protein sequence ID" value="MPL91376.1"/>
    <property type="molecule type" value="Genomic_DNA"/>
</dbReference>
<evidence type="ECO:0000259" key="1">
    <source>
        <dbReference type="Pfam" id="PF20594"/>
    </source>
</evidence>
<protein>
    <recommendedName>
        <fullName evidence="1">DUF6794 domain-containing protein</fullName>
    </recommendedName>
</protein>
<sequence>MRSIIFFLLLLLSLVSFSQDTVNYYYWVRENSRLKTVINGQWYKKEKIFFYNPPHYNQNKGKEKPKYFKIKYDGKTMYRYDRDFHAFTTTHRILPFFSKSFTLKSEHLFFTWNSSYFNKDTINLNNNYPNDIFRMSTIREFMDSIYYNFDSYFDYSYFLEQSKLINKYNENKEAEEPLFSVLIEEGKPIPKKIEEEFFSNKREHWVVQRAGVRFYLYNIKKKNLGKYLEMIMSFEEIPYEDTCNYKTRKPNQPKQDIFTLKAPENLTEAFEILNNTLSDEDIDRLKTLPQDSMTSDKLFADYKGDFANAWGLFKKKNTKLKKLFKKHKVNDSKQIYRYILILYNIDLKHNPMYVKTSTDDKQVKWVSSYYALVDADTIKGVYIPKNIEDCFLTLNRILDMETIETIKSLPHRDSTNHLHFSLGMYLRNNWGLWGGSRLSHYFEIRGVEHPDSMSGLIIEYYYDWLNNRNEDWMEFDKNIKR</sequence>
<feature type="domain" description="DUF6794" evidence="1">
    <location>
        <begin position="263"/>
        <end position="343"/>
    </location>
</feature>
<feature type="domain" description="DUF6794" evidence="1">
    <location>
        <begin position="383"/>
        <end position="465"/>
    </location>
</feature>
<gene>
    <name evidence="2" type="ORF">SDC9_37444</name>
</gene>
<organism evidence="2">
    <name type="scientific">bioreactor metagenome</name>
    <dbReference type="NCBI Taxonomy" id="1076179"/>
    <lineage>
        <taxon>unclassified sequences</taxon>
        <taxon>metagenomes</taxon>
        <taxon>ecological metagenomes</taxon>
    </lineage>
</organism>